<feature type="region of interest" description="Disordered" evidence="1">
    <location>
        <begin position="40"/>
        <end position="109"/>
    </location>
</feature>
<dbReference type="EMBL" id="JACGCI010000037">
    <property type="protein sequence ID" value="KAF6753850.1"/>
    <property type="molecule type" value="Genomic_DNA"/>
</dbReference>
<comment type="caution">
    <text evidence="3">The sequence shown here is derived from an EMBL/GenBank/DDBJ whole genome shotgun (WGS) entry which is preliminary data.</text>
</comment>
<feature type="compositionally biased region" description="Basic and acidic residues" evidence="1">
    <location>
        <begin position="295"/>
        <end position="313"/>
    </location>
</feature>
<accession>A0A8H6HVW2</accession>
<evidence type="ECO:0000256" key="1">
    <source>
        <dbReference type="SAM" id="MobiDB-lite"/>
    </source>
</evidence>
<keyword evidence="4" id="KW-1185">Reference proteome</keyword>
<feature type="region of interest" description="Disordered" evidence="1">
    <location>
        <begin position="142"/>
        <end position="161"/>
    </location>
</feature>
<feature type="chain" id="PRO_5034487329" evidence="2">
    <location>
        <begin position="16"/>
        <end position="520"/>
    </location>
</feature>
<feature type="compositionally biased region" description="Basic and acidic residues" evidence="1">
    <location>
        <begin position="457"/>
        <end position="466"/>
    </location>
</feature>
<feature type="region of interest" description="Disordered" evidence="1">
    <location>
        <begin position="283"/>
        <end position="346"/>
    </location>
</feature>
<protein>
    <submittedName>
        <fullName evidence="3">Uncharacterized protein</fullName>
    </submittedName>
</protein>
<feature type="compositionally biased region" description="Basic and acidic residues" evidence="1">
    <location>
        <begin position="509"/>
        <end position="520"/>
    </location>
</feature>
<feature type="signal peptide" evidence="2">
    <location>
        <begin position="1"/>
        <end position="15"/>
    </location>
</feature>
<dbReference type="AlphaFoldDB" id="A0A8H6HVW2"/>
<feature type="region of interest" description="Disordered" evidence="1">
    <location>
        <begin position="451"/>
        <end position="520"/>
    </location>
</feature>
<feature type="compositionally biased region" description="Low complexity" evidence="1">
    <location>
        <begin position="95"/>
        <end position="109"/>
    </location>
</feature>
<evidence type="ECO:0000256" key="2">
    <source>
        <dbReference type="SAM" id="SignalP"/>
    </source>
</evidence>
<dbReference type="OrthoDB" id="3131370at2759"/>
<evidence type="ECO:0000313" key="4">
    <source>
        <dbReference type="Proteomes" id="UP000521943"/>
    </source>
</evidence>
<sequence>MPAVFFTLALTPCLAMPSQSSRSKASGDVSQRLTNKKLAQSIVNAATAKRKPFTAGSSKTDPPPNRKDALKASLGGGGKPSAPPPGNVKQKKPETSSSSRASTPPALSTDDVALMKKKIAELEAYKVQQEIQKAINDIVPMNKPKGECGRSGQTAKAGFSMKDTGIPPARLEVIQSRMKDLVVAHLPRGAYINHADHAGPIGVIFRIMIDEFDEFKHGRFSRLWPLRAMLISKLANQRKTASLKKRTRQYFQEVDQAEQDGHTPPPPPNKKIAVLLMKRRAASQDFEDDGGDSDSSDHSDAAKNIEREPKEEALANEAEDEEADGLEYADPSNSDEEEEDDPNDTRPVLENAQLWERLGPCLRDAIIGSDFHKMYRLPKDFAEYSMLPMTAKERKMFEKRDVYLEGIIWGEGEQTEKWWERTLRGVYPHDDEFDIIWEARRVIYLGEEPAPAAPENDDIKMEESKDASVSLKRKQFVEDRAEMKKRKKAEGDADGAFGSRLSDVPSSSPKEEKKASSMRA</sequence>
<evidence type="ECO:0000313" key="3">
    <source>
        <dbReference type="EMBL" id="KAF6753850.1"/>
    </source>
</evidence>
<name>A0A8H6HVW2_9AGAR</name>
<feature type="compositionally biased region" description="Acidic residues" evidence="1">
    <location>
        <begin position="285"/>
        <end position="294"/>
    </location>
</feature>
<keyword evidence="2" id="KW-0732">Signal</keyword>
<gene>
    <name evidence="3" type="ORF">DFP72DRAFT_1170627</name>
</gene>
<feature type="compositionally biased region" description="Acidic residues" evidence="1">
    <location>
        <begin position="317"/>
        <end position="342"/>
    </location>
</feature>
<proteinExistence type="predicted"/>
<reference evidence="3 4" key="1">
    <citation type="submission" date="2020-07" db="EMBL/GenBank/DDBJ databases">
        <title>Comparative genomics of pyrophilous fungi reveals a link between fire events and developmental genes.</title>
        <authorList>
            <consortium name="DOE Joint Genome Institute"/>
            <person name="Steindorff A.S."/>
            <person name="Carver A."/>
            <person name="Calhoun S."/>
            <person name="Stillman K."/>
            <person name="Liu H."/>
            <person name="Lipzen A."/>
            <person name="Pangilinan J."/>
            <person name="Labutti K."/>
            <person name="Bruns T.D."/>
            <person name="Grigoriev I.V."/>
        </authorList>
    </citation>
    <scope>NUCLEOTIDE SEQUENCE [LARGE SCALE GENOMIC DNA]</scope>
    <source>
        <strain evidence="3 4">CBS 144469</strain>
    </source>
</reference>
<dbReference type="Proteomes" id="UP000521943">
    <property type="component" value="Unassembled WGS sequence"/>
</dbReference>
<organism evidence="3 4">
    <name type="scientific">Ephemerocybe angulata</name>
    <dbReference type="NCBI Taxonomy" id="980116"/>
    <lineage>
        <taxon>Eukaryota</taxon>
        <taxon>Fungi</taxon>
        <taxon>Dikarya</taxon>
        <taxon>Basidiomycota</taxon>
        <taxon>Agaricomycotina</taxon>
        <taxon>Agaricomycetes</taxon>
        <taxon>Agaricomycetidae</taxon>
        <taxon>Agaricales</taxon>
        <taxon>Agaricineae</taxon>
        <taxon>Psathyrellaceae</taxon>
        <taxon>Ephemerocybe</taxon>
    </lineage>
</organism>